<dbReference type="SUPFAM" id="SSF54909">
    <property type="entry name" value="Dimeric alpha+beta barrel"/>
    <property type="match status" value="1"/>
</dbReference>
<dbReference type="SMART" id="SM00886">
    <property type="entry name" value="Dabb"/>
    <property type="match status" value="1"/>
</dbReference>
<accession>A0A4T0FSR8</accession>
<reference evidence="2 3" key="1">
    <citation type="submission" date="2019-03" db="EMBL/GenBank/DDBJ databases">
        <title>Sequencing 23 genomes of Wallemia ichthyophaga.</title>
        <authorList>
            <person name="Gostincar C."/>
        </authorList>
    </citation>
    <scope>NUCLEOTIDE SEQUENCE [LARGE SCALE GENOMIC DNA]</scope>
    <source>
        <strain evidence="2 3">EXF-5753</strain>
    </source>
</reference>
<dbReference type="PROSITE" id="PS51502">
    <property type="entry name" value="S_R_A_B_BARREL"/>
    <property type="match status" value="1"/>
</dbReference>
<protein>
    <recommendedName>
        <fullName evidence="1">Stress-response A/B barrel domain-containing protein</fullName>
    </recommendedName>
</protein>
<dbReference type="OrthoDB" id="42919at2759"/>
<dbReference type="Gene3D" id="3.30.70.100">
    <property type="match status" value="1"/>
</dbReference>
<evidence type="ECO:0000259" key="1">
    <source>
        <dbReference type="PROSITE" id="PS51502"/>
    </source>
</evidence>
<dbReference type="Pfam" id="PF07876">
    <property type="entry name" value="Dabb"/>
    <property type="match status" value="1"/>
</dbReference>
<dbReference type="EMBL" id="SPNW01000014">
    <property type="protein sequence ID" value="TIA91085.1"/>
    <property type="molecule type" value="Genomic_DNA"/>
</dbReference>
<dbReference type="AlphaFoldDB" id="A0A4T0FSR8"/>
<comment type="caution">
    <text evidence="2">The sequence shown here is derived from an EMBL/GenBank/DDBJ whole genome shotgun (WGS) entry which is preliminary data.</text>
</comment>
<gene>
    <name evidence="2" type="ORF">E3P99_01276</name>
</gene>
<dbReference type="InterPro" id="IPR013097">
    <property type="entry name" value="Dabb"/>
</dbReference>
<feature type="domain" description="Stress-response A/B barrel" evidence="1">
    <location>
        <begin position="3"/>
        <end position="101"/>
    </location>
</feature>
<sequence length="103" mass="11620">MPVAHIVLWKLKNKDESTLNVFKPLYALNGPTKLTVGEPLRPEKSGEYNYARFPGMLLTRIGLYSTFENMDALNAYIVDPEHVKIVEQIKPLVDGAVAYDVEI</sequence>
<evidence type="ECO:0000313" key="2">
    <source>
        <dbReference type="EMBL" id="TIA91085.1"/>
    </source>
</evidence>
<dbReference type="InterPro" id="IPR011008">
    <property type="entry name" value="Dimeric_a/b-barrel"/>
</dbReference>
<dbReference type="Proteomes" id="UP000310189">
    <property type="component" value="Unassembled WGS sequence"/>
</dbReference>
<name>A0A4T0FSR8_9BASI</name>
<keyword evidence="3" id="KW-1185">Reference proteome</keyword>
<evidence type="ECO:0000313" key="3">
    <source>
        <dbReference type="Proteomes" id="UP000310189"/>
    </source>
</evidence>
<organism evidence="2 3">
    <name type="scientific">Wallemia hederae</name>
    <dbReference type="NCBI Taxonomy" id="1540922"/>
    <lineage>
        <taxon>Eukaryota</taxon>
        <taxon>Fungi</taxon>
        <taxon>Dikarya</taxon>
        <taxon>Basidiomycota</taxon>
        <taxon>Wallemiomycotina</taxon>
        <taxon>Wallemiomycetes</taxon>
        <taxon>Wallemiales</taxon>
        <taxon>Wallemiaceae</taxon>
        <taxon>Wallemia</taxon>
    </lineage>
</organism>
<proteinExistence type="predicted"/>